<dbReference type="Pfam" id="PF04257">
    <property type="entry name" value="Exonuc_V_gamma"/>
    <property type="match status" value="1"/>
</dbReference>
<evidence type="ECO:0000259" key="11">
    <source>
        <dbReference type="Pfam" id="PF17946"/>
    </source>
</evidence>
<dbReference type="GO" id="GO:0008854">
    <property type="term" value="F:exodeoxyribonuclease V activity"/>
    <property type="evidence" value="ECO:0007669"/>
    <property type="project" value="UniProtKB-EC"/>
</dbReference>
<dbReference type="HAMAP" id="MF_01486">
    <property type="entry name" value="RecC"/>
    <property type="match status" value="1"/>
</dbReference>
<evidence type="ECO:0000256" key="3">
    <source>
        <dbReference type="ARBA" id="ARBA00022763"/>
    </source>
</evidence>
<evidence type="ECO:0000256" key="10">
    <source>
        <dbReference type="HAMAP-Rule" id="MF_01486"/>
    </source>
</evidence>
<evidence type="ECO:0000256" key="1">
    <source>
        <dbReference type="ARBA" id="ARBA00022722"/>
    </source>
</evidence>
<dbReference type="Proteomes" id="UP001163726">
    <property type="component" value="Chromosome"/>
</dbReference>
<keyword evidence="8 10" id="KW-0238">DNA-binding</keyword>
<keyword evidence="13" id="KW-1185">Reference proteome</keyword>
<dbReference type="Gene3D" id="3.40.50.10930">
    <property type="match status" value="1"/>
</dbReference>
<dbReference type="InterPro" id="IPR027417">
    <property type="entry name" value="P-loop_NTPase"/>
</dbReference>
<dbReference type="NCBIfam" id="TIGR01450">
    <property type="entry name" value="recC"/>
    <property type="match status" value="1"/>
</dbReference>
<dbReference type="SUPFAM" id="SSF52980">
    <property type="entry name" value="Restriction endonuclease-like"/>
    <property type="match status" value="1"/>
</dbReference>
<evidence type="ECO:0000256" key="2">
    <source>
        <dbReference type="ARBA" id="ARBA00022741"/>
    </source>
</evidence>
<evidence type="ECO:0000256" key="8">
    <source>
        <dbReference type="ARBA" id="ARBA00023125"/>
    </source>
</evidence>
<evidence type="ECO:0000313" key="12">
    <source>
        <dbReference type="EMBL" id="WAJ71455.1"/>
    </source>
</evidence>
<dbReference type="EMBL" id="CP109965">
    <property type="protein sequence ID" value="WAJ71455.1"/>
    <property type="molecule type" value="Genomic_DNA"/>
</dbReference>
<dbReference type="PIRSF" id="PIRSF000980">
    <property type="entry name" value="RecC"/>
    <property type="match status" value="1"/>
</dbReference>
<keyword evidence="3 10" id="KW-0227">DNA damage</keyword>
<dbReference type="InterPro" id="IPR006697">
    <property type="entry name" value="RecC"/>
</dbReference>
<keyword evidence="1 10" id="KW-0540">Nuclease</keyword>
<protein>
    <recommendedName>
        <fullName evidence="10">RecBCD enzyme subunit RecC</fullName>
    </recommendedName>
    <alternativeName>
        <fullName evidence="10">Exonuclease V subunit RecC</fullName>
        <shortName evidence="10">ExoV subunit RecC</shortName>
    </alternativeName>
    <alternativeName>
        <fullName evidence="10">Helicase/nuclease RecBCD subunit RecC</fullName>
    </alternativeName>
</protein>
<keyword evidence="7 10" id="KW-0067">ATP-binding</keyword>
<evidence type="ECO:0000256" key="5">
    <source>
        <dbReference type="ARBA" id="ARBA00022806"/>
    </source>
</evidence>
<keyword evidence="6 10" id="KW-0269">Exonuclease</keyword>
<comment type="function">
    <text evidence="10">A helicase/nuclease that prepares dsDNA breaks (DSB) for recombinational DNA repair. Binds to DSBs and unwinds DNA via a highly rapid and processive ATP-dependent bidirectional helicase activity. Unwinds dsDNA until it encounters a Chi (crossover hotspot instigator) sequence from the 3' direction. Cuts ssDNA a few nucleotides 3' to the Chi site. The properties and activities of the enzyme are changed at Chi. The Chi-altered holoenzyme produces a long 3'-ssDNA overhang and facilitates RecA-binding to the ssDNA for homologous DNA recombination and repair. Holoenzyme degrades any linearized DNA that is unable to undergo homologous recombination. In the holoenzyme this subunit recognizes the wild-type Chi sequence, and when added to isolated RecB increases its ATP-dependent helicase processivity.</text>
</comment>
<dbReference type="PANTHER" id="PTHR30591">
    <property type="entry name" value="RECBCD ENZYME SUBUNIT RECC"/>
    <property type="match status" value="1"/>
</dbReference>
<dbReference type="PANTHER" id="PTHR30591:SF1">
    <property type="entry name" value="RECBCD ENZYME SUBUNIT RECC"/>
    <property type="match status" value="1"/>
</dbReference>
<dbReference type="Gene3D" id="1.10.10.990">
    <property type="match status" value="1"/>
</dbReference>
<dbReference type="Gene3D" id="3.40.50.300">
    <property type="entry name" value="P-loop containing nucleotide triphosphate hydrolases"/>
    <property type="match status" value="2"/>
</dbReference>
<comment type="similarity">
    <text evidence="10">Belongs to the RecC family.</text>
</comment>
<comment type="subunit">
    <text evidence="10">Heterotrimer of RecB, RecC and RecD. All subunits contribute to DNA-binding.</text>
</comment>
<reference evidence="12" key="1">
    <citation type="submission" date="2022-10" db="EMBL/GenBank/DDBJ databases">
        <title>Catenovulum adriacola sp. nov. isolated in the Harbour of Susak.</title>
        <authorList>
            <person name="Schoch T."/>
            <person name="Reich S.J."/>
            <person name="Stoeferle S."/>
            <person name="Flaiz M."/>
            <person name="Kazda M."/>
            <person name="Riedel C.U."/>
            <person name="Duerre P."/>
        </authorList>
    </citation>
    <scope>NUCLEOTIDE SEQUENCE</scope>
    <source>
        <strain evidence="12">TS8</strain>
    </source>
</reference>
<proteinExistence type="inferred from homology"/>
<organism evidence="12 13">
    <name type="scientific">Catenovulum adriaticum</name>
    <dbReference type="NCBI Taxonomy" id="2984846"/>
    <lineage>
        <taxon>Bacteria</taxon>
        <taxon>Pseudomonadati</taxon>
        <taxon>Pseudomonadota</taxon>
        <taxon>Gammaproteobacteria</taxon>
        <taxon>Alteromonadales</taxon>
        <taxon>Alteromonadaceae</taxon>
        <taxon>Catenovulum</taxon>
    </lineage>
</organism>
<feature type="domain" description="RecC C-terminal" evidence="11">
    <location>
        <begin position="821"/>
        <end position="1087"/>
    </location>
</feature>
<name>A0ABY7ASG8_9ALTE</name>
<dbReference type="InterPro" id="IPR011335">
    <property type="entry name" value="Restrct_endonuc-II-like"/>
</dbReference>
<keyword evidence="5 10" id="KW-0347">Helicase</keyword>
<keyword evidence="2 10" id="KW-0547">Nucleotide-binding</keyword>
<sequence length="1159" mass="133584">MFIVYPSNRLEDLIILLEKVLATRQASVFEQDEILVESQGMQHWINMQLAASQGVAMNIDFPMPSRFIWNLARQILGDDLIPRKSPYSREILAFRIEHILTQSEFINSSFSDEVNQYWQTAQHSKQLRRFQLASKLADVFEQYMLYRPEWLDTWQAHRQPDELSTDSLLNTASWQAEIWRSLVDKAPYHQANLQDLAISQLPNHLDKLPKQIYIFGINALPPKSLSFFEAISQHIPVHLFHLNPSVEFWGDIQTDKIKAKRDKLQQNINWDNDQTELSNPILANLGGQGRAFFNSLQQLDTFEISAYSDLDTLDSDVDKRSVLQQIQADILTLQDARHEALTTEPAEPRVDDSIVVSASHSALREIQVLHDYLLHQFKQNPSLQPQDIVVMCPAIEDYAPYIEAVFKRPIEYGADNEIKLPCSIADRNSLDAEPLINSFTDLLNLPDSRFEVSKILDYIRLPALQAQFGFSESELSTIEYWLSEAAVHWGIDESHKAKMSHLNSADATFTWQWGLDRLIYGFAWGDEAHIENEQLWLPHVEGNNAILLGRLCFLLERLQYHAKSLTLNRTPAEWHQYLHELKTQFFAENDQEQDAFFIIDNAINALTERCEKAEFNESLDLSTVRYFLTQLFSQPDASNHFLTGQITFCSMVPMRSIPFKVIAILGLNDGQYPRQQNPISFDLMASTQAKLGDRSRRGDDRYLFLEALISARNSLYLSYQGRDIRNNEARQPSLILKELMDYLSQAYGWQFVLDTALLPENNQLKVNPLHAFSEQAYRGKWPSFDKNWCRLIYPKNNNHQPSDSQAHTYLSATHAEDTLIEVDIEELVRFFADPLAYFARQQLNLNLSDYQLNLEDVEPFSVNVLDEYLLRQSFCQQMLTSAVPRPHTEVTENLLNPLARQVSLSGRLPESPLKQQVIENSQALSELMVEKLGFNTLLNQHIKLEVNGYLLSTQICLAGPANESEYNPEANYNVVSASDTHPKSLNRPEPNIVVWRAAVRKAKDDIRLWLNHLMACIYFNQGESPLSQVNSTGVFLNSKKDGVSQVRLSLEMDSEQAKEHLTQLIKMWQQGVKTPSLYYADLAKVYLGKTLNKKQKPQVNELSSNPEQIILWEKFQTEILMNNEYYQWFFPVEQAFDSNNHETLIKAFYPLYDALQDVK</sequence>
<accession>A0ABY7ASG8</accession>
<evidence type="ECO:0000256" key="7">
    <source>
        <dbReference type="ARBA" id="ARBA00022840"/>
    </source>
</evidence>
<evidence type="ECO:0000256" key="4">
    <source>
        <dbReference type="ARBA" id="ARBA00022801"/>
    </source>
</evidence>
<dbReference type="InterPro" id="IPR013986">
    <property type="entry name" value="DExx_box_DNA_helicase_dom_sf"/>
</dbReference>
<dbReference type="RefSeq" id="WP_268075955.1">
    <property type="nucleotide sequence ID" value="NZ_CP109965.1"/>
</dbReference>
<gene>
    <name evidence="10 12" type="primary">recC</name>
    <name evidence="12" type="ORF">OLW01_06570</name>
</gene>
<comment type="miscellaneous">
    <text evidence="10">In the RecBCD complex, RecB has a slow 3'-5' helicase, an exonuclease activity and loads RecA onto ssDNA, RecD has a fast 5'-3' helicase activity, while RecC stimulates the ATPase and processivity of the RecB helicase and contributes to recognition of the Chi site.</text>
</comment>
<dbReference type="SUPFAM" id="SSF52540">
    <property type="entry name" value="P-loop containing nucleoside triphosphate hydrolases"/>
    <property type="match status" value="2"/>
</dbReference>
<evidence type="ECO:0000256" key="6">
    <source>
        <dbReference type="ARBA" id="ARBA00022839"/>
    </source>
</evidence>
<keyword evidence="4 10" id="KW-0378">Hydrolase</keyword>
<evidence type="ECO:0000256" key="9">
    <source>
        <dbReference type="ARBA" id="ARBA00023204"/>
    </source>
</evidence>
<keyword evidence="9 10" id="KW-0234">DNA repair</keyword>
<dbReference type="InterPro" id="IPR041500">
    <property type="entry name" value="RecC_C"/>
</dbReference>
<evidence type="ECO:0000313" key="13">
    <source>
        <dbReference type="Proteomes" id="UP001163726"/>
    </source>
</evidence>
<dbReference type="Pfam" id="PF17946">
    <property type="entry name" value="RecC_C"/>
    <property type="match status" value="1"/>
</dbReference>
<dbReference type="Gene3D" id="1.10.10.160">
    <property type="match status" value="1"/>
</dbReference>